<keyword evidence="2" id="KW-1185">Reference proteome</keyword>
<name>G7QC47_9BACT</name>
<reference evidence="2" key="1">
    <citation type="journal article" date="2015" name="Genome Announc.">
        <title>High-Quality Draft Genome Sequence of Desulfovibrio carbinoliphilus FW-101-2B, an Organic Acid-Oxidizing Sulfate-Reducing Bacterium Isolated from Uranium(VI)-Contaminated Groundwater.</title>
        <authorList>
            <person name="Ramsay B.D."/>
            <person name="Hwang C."/>
            <person name="Woo H.L."/>
            <person name="Carroll S.L."/>
            <person name="Lucas S."/>
            <person name="Han J."/>
            <person name="Lapidus A.L."/>
            <person name="Cheng J.F."/>
            <person name="Goodwin L.A."/>
            <person name="Pitluck S."/>
            <person name="Peters L."/>
            <person name="Chertkov O."/>
            <person name="Held B."/>
            <person name="Detter J.C."/>
            <person name="Han C.S."/>
            <person name="Tapia R."/>
            <person name="Land M.L."/>
            <person name="Hauser L.J."/>
            <person name="Kyrpides N.C."/>
            <person name="Ivanova N.N."/>
            <person name="Mikhailova N."/>
            <person name="Pagani I."/>
            <person name="Woyke T."/>
            <person name="Arkin A.P."/>
            <person name="Dehal P."/>
            <person name="Chivian D."/>
            <person name="Criddle C.S."/>
            <person name="Wu W."/>
            <person name="Chakraborty R."/>
            <person name="Hazen T.C."/>
            <person name="Fields M.W."/>
        </authorList>
    </citation>
    <scope>NUCLEOTIDE SEQUENCE [LARGE SCALE GENOMIC DNA]</scope>
    <source>
        <strain evidence="2">FW-101-2B</strain>
    </source>
</reference>
<gene>
    <name evidence="1" type="ORF">DFW101_3497</name>
</gene>
<dbReference type="EMBL" id="CM001368">
    <property type="protein sequence ID" value="EHJ49493.1"/>
    <property type="molecule type" value="Genomic_DNA"/>
</dbReference>
<dbReference type="HOGENOM" id="CLU_1872124_0_0_7"/>
<dbReference type="AlphaFoldDB" id="G7QC47"/>
<organism evidence="1 2">
    <name type="scientific">Solidesulfovibrio carbinoliphilus subsp. oakridgensis</name>
    <dbReference type="NCBI Taxonomy" id="694327"/>
    <lineage>
        <taxon>Bacteria</taxon>
        <taxon>Pseudomonadati</taxon>
        <taxon>Thermodesulfobacteriota</taxon>
        <taxon>Desulfovibrionia</taxon>
        <taxon>Desulfovibrionales</taxon>
        <taxon>Desulfovibrionaceae</taxon>
        <taxon>Solidesulfovibrio</taxon>
    </lineage>
</organism>
<dbReference type="STRING" id="694327.DFW101_3497"/>
<evidence type="ECO:0000313" key="1">
    <source>
        <dbReference type="EMBL" id="EHJ49493.1"/>
    </source>
</evidence>
<dbReference type="RefSeq" id="WP_009182817.1">
    <property type="nucleotide sequence ID" value="NZ_CM001368.1"/>
</dbReference>
<proteinExistence type="predicted"/>
<accession>G7QC47</accession>
<evidence type="ECO:0000313" key="2">
    <source>
        <dbReference type="Proteomes" id="UP000004662"/>
    </source>
</evidence>
<sequence length="136" mass="15052">MFMLPKKSKAPKSAWYTYKDGVQFEVSLLVPGQQRDINAKTQKIVAGGKDGFVQEFDTASASLMKAQMAITNCRGLKDPDDADGPDVKMTTANKMMLLNNEPDFEGWVLSKYADLEESYRLEQEADEKNSSSSANG</sequence>
<dbReference type="Proteomes" id="UP000004662">
    <property type="component" value="Chromosome"/>
</dbReference>
<protein>
    <submittedName>
        <fullName evidence="1">Uncharacterized protein</fullName>
    </submittedName>
</protein>